<evidence type="ECO:0000256" key="1">
    <source>
        <dbReference type="ARBA" id="ARBA00022723"/>
    </source>
</evidence>
<dbReference type="PROSITE" id="PS51710">
    <property type="entry name" value="G_OBG"/>
    <property type="match status" value="1"/>
</dbReference>
<dbReference type="GO" id="GO:0005525">
    <property type="term" value="F:GTP binding"/>
    <property type="evidence" value="ECO:0007669"/>
    <property type="project" value="InterPro"/>
</dbReference>
<dbReference type="InterPro" id="IPR004396">
    <property type="entry name" value="ATPase_YchF/OLA1"/>
</dbReference>
<dbReference type="GO" id="GO:0005524">
    <property type="term" value="F:ATP binding"/>
    <property type="evidence" value="ECO:0007669"/>
    <property type="project" value="UniProtKB-UniRule"/>
</dbReference>
<sequence>MLSIAIVGLPNVGKSTLFNALTRSKQADAQNYPFCTIEPNVGVVEVPDERLAPLANVSNAKKIVPTAIEFWDIAGLVKNASQGEGKGNAFLSNIKETDAIAHVVRAFSDGNITHVENRLDPKDDADIINLELIMADWQAVSSRLEKTKKNAKGAQAKEYVKELALLERLAAHLDTGKKASQLEFDDDEGKIMKELHLLTSKPMMYVVNMDDSQQSTDYRPVFEEGVPHIYISAKTEQEISELSAEDAKEFMADLGIEQSGLDRMIKAGYELLDLVTFITSGEIETRAWTVKRGTTAPLAAGVIHTDFIKGFIKADVTNWEDFVAAGGWSKMKETGKLRLEGKQYVVRDGDVMYFHVAT</sequence>
<dbReference type="GO" id="GO:0005737">
    <property type="term" value="C:cytoplasm"/>
    <property type="evidence" value="ECO:0007669"/>
    <property type="project" value="TreeGrafter"/>
</dbReference>
<keyword evidence="2 5" id="KW-0547">Nucleotide-binding</keyword>
<dbReference type="InterPro" id="IPR031167">
    <property type="entry name" value="G_OBG"/>
</dbReference>
<dbReference type="FunFam" id="3.10.20.30:FF:000001">
    <property type="entry name" value="Ribosome-binding ATPase YchF"/>
    <property type="match status" value="1"/>
</dbReference>
<comment type="function">
    <text evidence="5">ATPase that binds to both the 70S ribosome and the 50S ribosomal subunit in a nucleotide-independent manner.</text>
</comment>
<dbReference type="InterPro" id="IPR006073">
    <property type="entry name" value="GTP-bd"/>
</dbReference>
<dbReference type="GO" id="GO:0046872">
    <property type="term" value="F:metal ion binding"/>
    <property type="evidence" value="ECO:0007669"/>
    <property type="project" value="UniProtKB-KW"/>
</dbReference>
<evidence type="ECO:0000313" key="7">
    <source>
        <dbReference type="EMBL" id="PIR74837.1"/>
    </source>
</evidence>
<dbReference type="HAMAP" id="MF_00944">
    <property type="entry name" value="YchF_OLA1_ATPase"/>
    <property type="match status" value="1"/>
</dbReference>
<evidence type="ECO:0000256" key="3">
    <source>
        <dbReference type="ARBA" id="ARBA00022840"/>
    </source>
</evidence>
<dbReference type="Proteomes" id="UP000230154">
    <property type="component" value="Unassembled WGS sequence"/>
</dbReference>
<dbReference type="AlphaFoldDB" id="A0A2H0TTV0"/>
<dbReference type="InterPro" id="IPR013029">
    <property type="entry name" value="YchF_C"/>
</dbReference>
<dbReference type="PANTHER" id="PTHR23305">
    <property type="entry name" value="OBG GTPASE FAMILY"/>
    <property type="match status" value="1"/>
</dbReference>
<evidence type="ECO:0000313" key="8">
    <source>
        <dbReference type="Proteomes" id="UP000230154"/>
    </source>
</evidence>
<dbReference type="PANTHER" id="PTHR23305:SF18">
    <property type="entry name" value="OBG-TYPE G DOMAIN-CONTAINING PROTEIN"/>
    <property type="match status" value="1"/>
</dbReference>
<accession>A0A2H0TTV0</accession>
<evidence type="ECO:0000256" key="4">
    <source>
        <dbReference type="ARBA" id="ARBA00022842"/>
    </source>
</evidence>
<dbReference type="Pfam" id="PF06071">
    <property type="entry name" value="YchF-GTPase_C"/>
    <property type="match status" value="1"/>
</dbReference>
<keyword evidence="1" id="KW-0479">Metal-binding</keyword>
<reference evidence="8" key="1">
    <citation type="submission" date="2017-09" db="EMBL/GenBank/DDBJ databases">
        <title>Depth-based differentiation of microbial function through sediment-hosted aquifers and enrichment of novel symbionts in the deep terrestrial subsurface.</title>
        <authorList>
            <person name="Probst A.J."/>
            <person name="Ladd B."/>
            <person name="Jarett J.K."/>
            <person name="Geller-Mcgrath D.E."/>
            <person name="Sieber C.M.K."/>
            <person name="Emerson J.B."/>
            <person name="Anantharaman K."/>
            <person name="Thomas B.C."/>
            <person name="Malmstrom R."/>
            <person name="Stieglmeier M."/>
            <person name="Klingl A."/>
            <person name="Woyke T."/>
            <person name="Ryan C.M."/>
            <person name="Banfield J.F."/>
        </authorList>
    </citation>
    <scope>NUCLEOTIDE SEQUENCE [LARGE SCALE GENOMIC DNA]</scope>
</reference>
<dbReference type="PRINTS" id="PR00326">
    <property type="entry name" value="GTP1OBG"/>
</dbReference>
<dbReference type="NCBIfam" id="TIGR00092">
    <property type="entry name" value="redox-regulated ATPase YchF"/>
    <property type="match status" value="1"/>
</dbReference>
<dbReference type="InterPro" id="IPR027417">
    <property type="entry name" value="P-loop_NTPase"/>
</dbReference>
<dbReference type="SUPFAM" id="SSF52540">
    <property type="entry name" value="P-loop containing nucleoside triphosphate hydrolases"/>
    <property type="match status" value="1"/>
</dbReference>
<evidence type="ECO:0000256" key="5">
    <source>
        <dbReference type="HAMAP-Rule" id="MF_00944"/>
    </source>
</evidence>
<dbReference type="GO" id="GO:0016887">
    <property type="term" value="F:ATP hydrolysis activity"/>
    <property type="evidence" value="ECO:0007669"/>
    <property type="project" value="UniProtKB-UniRule"/>
</dbReference>
<dbReference type="CDD" id="cd04867">
    <property type="entry name" value="TGS_YchF_OLA1"/>
    <property type="match status" value="1"/>
</dbReference>
<feature type="domain" description="OBG-type G" evidence="6">
    <location>
        <begin position="2"/>
        <end position="251"/>
    </location>
</feature>
<keyword evidence="4" id="KW-0460">Magnesium</keyword>
<dbReference type="InterPro" id="IPR041706">
    <property type="entry name" value="YchF_N"/>
</dbReference>
<dbReference type="Gene3D" id="1.10.150.300">
    <property type="entry name" value="TGS-like domain"/>
    <property type="match status" value="1"/>
</dbReference>
<dbReference type="PIRSF" id="PIRSF006641">
    <property type="entry name" value="CHP00092"/>
    <property type="match status" value="1"/>
</dbReference>
<name>A0A2H0TTV0_9BACT</name>
<dbReference type="CDD" id="cd01900">
    <property type="entry name" value="YchF"/>
    <property type="match status" value="1"/>
</dbReference>
<keyword evidence="3 5" id="KW-0067">ATP-binding</keyword>
<dbReference type="Pfam" id="PF01926">
    <property type="entry name" value="MMR_HSR1"/>
    <property type="match status" value="1"/>
</dbReference>
<dbReference type="Gene3D" id="3.40.50.300">
    <property type="entry name" value="P-loop containing nucleotide triphosphate hydrolases"/>
    <property type="match status" value="1"/>
</dbReference>
<dbReference type="InterPro" id="IPR012676">
    <property type="entry name" value="TGS-like"/>
</dbReference>
<dbReference type="FunFam" id="1.10.150.300:FF:000001">
    <property type="entry name" value="Ribosome-binding ATPase YchF"/>
    <property type="match status" value="1"/>
</dbReference>
<comment type="caution">
    <text evidence="7">The sequence shown here is derived from an EMBL/GenBank/DDBJ whole genome shotgun (WGS) entry which is preliminary data.</text>
</comment>
<proteinExistence type="inferred from homology"/>
<comment type="similarity">
    <text evidence="5">Belongs to the TRAFAC class OBG-HflX-like GTPase superfamily. OBG GTPase family. YchF/OLA1 subfamily.</text>
</comment>
<dbReference type="EMBL" id="PFCB01000003">
    <property type="protein sequence ID" value="PIR74837.1"/>
    <property type="molecule type" value="Genomic_DNA"/>
</dbReference>
<dbReference type="Gene3D" id="3.10.20.30">
    <property type="match status" value="1"/>
</dbReference>
<feature type="binding site" evidence="5">
    <location>
        <begin position="11"/>
        <end position="16"/>
    </location>
    <ligand>
        <name>ATP</name>
        <dbReference type="ChEBI" id="CHEBI:30616"/>
    </ligand>
</feature>
<organism evidence="7 8">
    <name type="scientific">Candidatus Magasanikbacteria bacterium CG10_big_fil_rev_8_21_14_0_10_47_10</name>
    <dbReference type="NCBI Taxonomy" id="1974652"/>
    <lineage>
        <taxon>Bacteria</taxon>
        <taxon>Candidatus Magasanikiibacteriota</taxon>
    </lineage>
</organism>
<evidence type="ECO:0000256" key="2">
    <source>
        <dbReference type="ARBA" id="ARBA00022741"/>
    </source>
</evidence>
<gene>
    <name evidence="5" type="primary">ychF</name>
    <name evidence="7" type="ORF">COU35_00425</name>
</gene>
<dbReference type="InterPro" id="IPR012675">
    <property type="entry name" value="Beta-grasp_dom_sf"/>
</dbReference>
<dbReference type="InterPro" id="IPR023192">
    <property type="entry name" value="TGS-like_dom_sf"/>
</dbReference>
<dbReference type="SUPFAM" id="SSF81271">
    <property type="entry name" value="TGS-like"/>
    <property type="match status" value="1"/>
</dbReference>
<dbReference type="GO" id="GO:0043023">
    <property type="term" value="F:ribosomal large subunit binding"/>
    <property type="evidence" value="ECO:0007669"/>
    <property type="project" value="UniProtKB-UniRule"/>
</dbReference>
<protein>
    <recommendedName>
        <fullName evidence="5">Ribosome-binding ATPase YchF</fullName>
    </recommendedName>
</protein>
<evidence type="ECO:0000259" key="6">
    <source>
        <dbReference type="PROSITE" id="PS51710"/>
    </source>
</evidence>